<keyword evidence="1" id="KW-1133">Transmembrane helix</keyword>
<feature type="transmembrane region" description="Helical" evidence="1">
    <location>
        <begin position="338"/>
        <end position="358"/>
    </location>
</feature>
<dbReference type="EMBL" id="DRZM01000098">
    <property type="protein sequence ID" value="HHP04766.1"/>
    <property type="molecule type" value="Genomic_DNA"/>
</dbReference>
<feature type="transmembrane region" description="Helical" evidence="1">
    <location>
        <begin position="232"/>
        <end position="251"/>
    </location>
</feature>
<dbReference type="EMBL" id="DSKP01000071">
    <property type="protein sequence ID" value="HEB48546.1"/>
    <property type="molecule type" value="Genomic_DNA"/>
</dbReference>
<evidence type="ECO:0000256" key="1">
    <source>
        <dbReference type="SAM" id="Phobius"/>
    </source>
</evidence>
<gene>
    <name evidence="3" type="ORF">ENM88_03335</name>
    <name evidence="2" type="ORF">ENP77_01970</name>
</gene>
<feature type="transmembrane region" description="Helical" evidence="1">
    <location>
        <begin position="306"/>
        <end position="326"/>
    </location>
</feature>
<reference evidence="2" key="1">
    <citation type="journal article" date="2020" name="mSystems">
        <title>Genome- and Community-Level Interaction Insights into Carbon Utilization and Element Cycling Functions of Hydrothermarchaeota in Hydrothermal Sediment.</title>
        <authorList>
            <person name="Zhou Z."/>
            <person name="Liu Y."/>
            <person name="Xu W."/>
            <person name="Pan J."/>
            <person name="Luo Z.H."/>
            <person name="Li M."/>
        </authorList>
    </citation>
    <scope>NUCLEOTIDE SEQUENCE [LARGE SCALE GENOMIC DNA]</scope>
    <source>
        <strain evidence="3">SpSt-1125</strain>
        <strain evidence="2">SpSt-25</strain>
    </source>
</reference>
<keyword evidence="1" id="KW-0812">Transmembrane</keyword>
<sequence>MAGGPVLSSGEGGKLLVLCVDRDNDVGVVLGVKTPIVGEEELLRVATEYALRRPDDSDANAIFAAIQTYRELVSSGYAGRCEVALLAGLEGEGVQADMKILEELDLVIKKDGYTGAILVSDGPTDEAVAPLIQSRLPLISIRRVIVQQSRGVEETFVLLVNYAKKLVAEEKYRKYSMGMTGALLALYSILMALLPQFAWTLLLVALGAFMAVKGYGIDKKVGQMYRSGPVRFSSFVISLLLFSLGLLQGLSRAAQVQSVGASLISLFLLAPVGGQLVVVDLFVLGAALFLIGEMLDNLVLGEPLRFYQATMVVALLISRQIIVEIAKYLAGSANIQAVLTWSFVVMMVVVLVAAVRYMEAGFSSPHRA</sequence>
<proteinExistence type="predicted"/>
<feature type="transmembrane region" description="Helical" evidence="1">
    <location>
        <begin position="263"/>
        <end position="291"/>
    </location>
</feature>
<evidence type="ECO:0000313" key="3">
    <source>
        <dbReference type="EMBL" id="HHP04766.1"/>
    </source>
</evidence>
<keyword evidence="1" id="KW-0472">Membrane</keyword>
<name>A0A7C1P122_THEPE</name>
<dbReference type="InterPro" id="IPR007254">
    <property type="entry name" value="DUF373"/>
</dbReference>
<organism evidence="2">
    <name type="scientific">Thermofilum pendens</name>
    <dbReference type="NCBI Taxonomy" id="2269"/>
    <lineage>
        <taxon>Archaea</taxon>
        <taxon>Thermoproteota</taxon>
        <taxon>Thermoprotei</taxon>
        <taxon>Thermofilales</taxon>
        <taxon>Thermofilaceae</taxon>
        <taxon>Thermofilum</taxon>
    </lineage>
</organism>
<dbReference type="PANTHER" id="PTHR38815:SF1">
    <property type="entry name" value="DUF373 FAMILY PROTEIN"/>
    <property type="match status" value="1"/>
</dbReference>
<evidence type="ECO:0000313" key="2">
    <source>
        <dbReference type="EMBL" id="HEB48546.1"/>
    </source>
</evidence>
<dbReference type="PANTHER" id="PTHR38815">
    <property type="entry name" value="HYPOTHETICAL MEMBRANE PROTEIN, CONSERVED, DUF373 FAMILY"/>
    <property type="match status" value="1"/>
</dbReference>
<protein>
    <submittedName>
        <fullName evidence="2">DUF373 family protein</fullName>
    </submittedName>
</protein>
<accession>A0A7C1P122</accession>
<comment type="caution">
    <text evidence="2">The sequence shown here is derived from an EMBL/GenBank/DDBJ whole genome shotgun (WGS) entry which is preliminary data.</text>
</comment>
<dbReference type="Pfam" id="PF04123">
    <property type="entry name" value="DUF373"/>
    <property type="match status" value="1"/>
</dbReference>
<feature type="transmembrane region" description="Helical" evidence="1">
    <location>
        <begin position="181"/>
        <end position="212"/>
    </location>
</feature>
<dbReference type="AlphaFoldDB" id="A0A7C1P122"/>